<dbReference type="EMBL" id="FNBW01000002">
    <property type="protein sequence ID" value="SDF22871.1"/>
    <property type="molecule type" value="Genomic_DNA"/>
</dbReference>
<dbReference type="Proteomes" id="UP000198615">
    <property type="component" value="Unassembled WGS sequence"/>
</dbReference>
<evidence type="ECO:0000313" key="2">
    <source>
        <dbReference type="EMBL" id="SDF22871.1"/>
    </source>
</evidence>
<dbReference type="GO" id="GO:0003700">
    <property type="term" value="F:DNA-binding transcription factor activity"/>
    <property type="evidence" value="ECO:0007669"/>
    <property type="project" value="TreeGrafter"/>
</dbReference>
<name>A0A8G2BH45_9PROT</name>
<dbReference type="PANTHER" id="PTHR33221:SF5">
    <property type="entry name" value="HTH-TYPE TRANSCRIPTIONAL REGULATOR ISCR"/>
    <property type="match status" value="1"/>
</dbReference>
<accession>A0A8G2BH45</accession>
<reference evidence="2 3" key="1">
    <citation type="submission" date="2016-10" db="EMBL/GenBank/DDBJ databases">
        <authorList>
            <person name="Varghese N."/>
            <person name="Submissions S."/>
        </authorList>
    </citation>
    <scope>NUCLEOTIDE SEQUENCE [LARGE SCALE GENOMIC DNA]</scope>
    <source>
        <strain evidence="2 3">DSM 18839</strain>
    </source>
</reference>
<dbReference type="PANTHER" id="PTHR33221">
    <property type="entry name" value="WINGED HELIX-TURN-HELIX TRANSCRIPTIONAL REGULATOR, RRF2 FAMILY"/>
    <property type="match status" value="1"/>
</dbReference>
<keyword evidence="1" id="KW-0238">DNA-binding</keyword>
<dbReference type="InterPro" id="IPR036388">
    <property type="entry name" value="WH-like_DNA-bd_sf"/>
</dbReference>
<evidence type="ECO:0000313" key="3">
    <source>
        <dbReference type="Proteomes" id="UP000198615"/>
    </source>
</evidence>
<comment type="caution">
    <text evidence="2">The sequence shown here is derived from an EMBL/GenBank/DDBJ whole genome shotgun (WGS) entry which is preliminary data.</text>
</comment>
<organism evidence="2 3">
    <name type="scientific">Thalassobaculum litoreum DSM 18839</name>
    <dbReference type="NCBI Taxonomy" id="1123362"/>
    <lineage>
        <taxon>Bacteria</taxon>
        <taxon>Pseudomonadati</taxon>
        <taxon>Pseudomonadota</taxon>
        <taxon>Alphaproteobacteria</taxon>
        <taxon>Rhodospirillales</taxon>
        <taxon>Thalassobaculaceae</taxon>
        <taxon>Thalassobaculum</taxon>
    </lineage>
</organism>
<evidence type="ECO:0000256" key="1">
    <source>
        <dbReference type="ARBA" id="ARBA00023125"/>
    </source>
</evidence>
<dbReference type="PROSITE" id="PS51197">
    <property type="entry name" value="HTH_RRF2_2"/>
    <property type="match status" value="1"/>
</dbReference>
<dbReference type="Pfam" id="PF02082">
    <property type="entry name" value="Rrf2"/>
    <property type="match status" value="1"/>
</dbReference>
<protein>
    <submittedName>
        <fullName evidence="2">Transcriptional regulator, BadM/Rrf2 family</fullName>
    </submittedName>
</protein>
<dbReference type="NCBIfam" id="TIGR00738">
    <property type="entry name" value="rrf2_super"/>
    <property type="match status" value="1"/>
</dbReference>
<dbReference type="GO" id="GO:0003677">
    <property type="term" value="F:DNA binding"/>
    <property type="evidence" value="ECO:0007669"/>
    <property type="project" value="UniProtKB-KW"/>
</dbReference>
<dbReference type="SUPFAM" id="SSF46785">
    <property type="entry name" value="Winged helix' DNA-binding domain"/>
    <property type="match status" value="1"/>
</dbReference>
<dbReference type="InterPro" id="IPR036390">
    <property type="entry name" value="WH_DNA-bd_sf"/>
</dbReference>
<dbReference type="GO" id="GO:0005829">
    <property type="term" value="C:cytosol"/>
    <property type="evidence" value="ECO:0007669"/>
    <property type="project" value="TreeGrafter"/>
</dbReference>
<sequence>MKLSTKSRYAVMAMCDLASSAQGRPISLAEIALRQDISLSYLEQLFARLRRAGLVSSVRGPGGGYLPGKSLGDMRIAEIVQAVDIDTPRGSCTPGAPHCCSGKGATCQTHDLWEQLGKQMLWFLNRVTVEDVLAGRVPGATTTKDPKAQAAAD</sequence>
<proteinExistence type="predicted"/>
<dbReference type="OrthoDB" id="9808360at2"/>
<dbReference type="InterPro" id="IPR000944">
    <property type="entry name" value="Tscrpt_reg_Rrf2"/>
</dbReference>
<dbReference type="Gene3D" id="1.10.10.10">
    <property type="entry name" value="Winged helix-like DNA-binding domain superfamily/Winged helix DNA-binding domain"/>
    <property type="match status" value="1"/>
</dbReference>
<dbReference type="RefSeq" id="WP_028794014.1">
    <property type="nucleotide sequence ID" value="NZ_FNBW01000002.1"/>
</dbReference>
<dbReference type="AlphaFoldDB" id="A0A8G2BH45"/>
<keyword evidence="3" id="KW-1185">Reference proteome</keyword>
<gene>
    <name evidence="2" type="ORF">SAMN05660686_00646</name>
</gene>